<dbReference type="GO" id="GO:0005524">
    <property type="term" value="F:ATP binding"/>
    <property type="evidence" value="ECO:0007669"/>
    <property type="project" value="UniProtKB-KW"/>
</dbReference>
<evidence type="ECO:0000313" key="8">
    <source>
        <dbReference type="Proteomes" id="UP000287447"/>
    </source>
</evidence>
<keyword evidence="4" id="KW-0067">ATP-binding</keyword>
<evidence type="ECO:0000259" key="5">
    <source>
        <dbReference type="Pfam" id="PF00501"/>
    </source>
</evidence>
<proteinExistence type="inferred from homology"/>
<dbReference type="RefSeq" id="WP_127764831.1">
    <property type="nucleotide sequence ID" value="NZ_SADE01000001.1"/>
</dbReference>
<dbReference type="Gene3D" id="3.40.50.12780">
    <property type="entry name" value="N-terminal domain of ligase-like"/>
    <property type="match status" value="1"/>
</dbReference>
<accession>A0A437QY44</accession>
<dbReference type="InterPro" id="IPR045851">
    <property type="entry name" value="AMP-bd_C_sf"/>
</dbReference>
<dbReference type="InterPro" id="IPR000873">
    <property type="entry name" value="AMP-dep_synth/lig_dom"/>
</dbReference>
<evidence type="ECO:0000259" key="6">
    <source>
        <dbReference type="Pfam" id="PF13193"/>
    </source>
</evidence>
<name>A0A437QY44_9PROT</name>
<keyword evidence="3" id="KW-0547">Nucleotide-binding</keyword>
<dbReference type="PANTHER" id="PTHR43352">
    <property type="entry name" value="ACETYL-COA SYNTHETASE"/>
    <property type="match status" value="1"/>
</dbReference>
<evidence type="ECO:0000256" key="4">
    <source>
        <dbReference type="ARBA" id="ARBA00022840"/>
    </source>
</evidence>
<evidence type="ECO:0000256" key="3">
    <source>
        <dbReference type="ARBA" id="ARBA00022741"/>
    </source>
</evidence>
<organism evidence="7 8">
    <name type="scientific">Hwanghaeella grinnelliae</name>
    <dbReference type="NCBI Taxonomy" id="2500179"/>
    <lineage>
        <taxon>Bacteria</taxon>
        <taxon>Pseudomonadati</taxon>
        <taxon>Pseudomonadota</taxon>
        <taxon>Alphaproteobacteria</taxon>
        <taxon>Rhodospirillales</taxon>
        <taxon>Rhodospirillaceae</taxon>
        <taxon>Hwanghaeella</taxon>
    </lineage>
</organism>
<dbReference type="GO" id="GO:0016405">
    <property type="term" value="F:CoA-ligase activity"/>
    <property type="evidence" value="ECO:0007669"/>
    <property type="project" value="UniProtKB-ARBA"/>
</dbReference>
<dbReference type="OrthoDB" id="4471305at2"/>
<keyword evidence="2 7" id="KW-0436">Ligase</keyword>
<dbReference type="FunFam" id="3.30.300.30:FF:000005">
    <property type="entry name" value="Acyl-coenzyme A synthetase ACSM5, mitochondrial"/>
    <property type="match status" value="1"/>
</dbReference>
<reference evidence="8" key="1">
    <citation type="submission" date="2019-01" db="EMBL/GenBank/DDBJ databases">
        <title>Gri0909 isolated from a small marine red alga.</title>
        <authorList>
            <person name="Kim J."/>
            <person name="Jeong S.E."/>
            <person name="Jeon C.O."/>
        </authorList>
    </citation>
    <scope>NUCLEOTIDE SEQUENCE [LARGE SCALE GENOMIC DNA]</scope>
    <source>
        <strain evidence="8">Gri0909</strain>
    </source>
</reference>
<dbReference type="InterPro" id="IPR020845">
    <property type="entry name" value="AMP-binding_CS"/>
</dbReference>
<sequence length="552" mass="60389">MGNLLGSYTAHTDTFARDNLPPQDLWPTFLLDRPEFQYPDRMNCAAELLDKPIEKGWGNRPCLRTRRETWSYAHLKAQTDRIAHVLVDELGLKPGNRVLLRSANNPMMVACWFAVAKAGGVVVATMPLLRAKELAVIIEKAEINLALCDERLIEEMEGAKEAAPRLERICAFNGSGEPGTGAELEDLMRGKPAHFDALDTSADDVVLIAFTSGTTGKPKGTMHFHRDVMVICDATPPHVLRIQAKDVFIGSPPLAFTFGLGGLVLFPMRFGASTVLLEKATPPALLEAIPEFGATTLFTAPTAYRAIMTAVEEAAPHRGDALKSLRNCVSAGETLPKATFDAWKQMTGIACIDGLGSTEMLHIFIAAPPEKMRGGATGYPMPGYEAKIVDDDMNDLPPGEVGRLAVRGPTGCRYLADDRQTVYVRQGWNLTGDAYSMDEDGYFHFAARADDMIISAGYNIAGPEVEDCLLEHAGVAECAVVGVPSEDRGTIVKAYIVLRSGYEAEPALTEEMQNFVKNRIAPFKYPREIEFVDVLPKTETGKIQRFKLRETP</sequence>
<keyword evidence="8" id="KW-1185">Reference proteome</keyword>
<dbReference type="SUPFAM" id="SSF56801">
    <property type="entry name" value="Acetyl-CoA synthetase-like"/>
    <property type="match status" value="1"/>
</dbReference>
<evidence type="ECO:0000256" key="1">
    <source>
        <dbReference type="ARBA" id="ARBA00006432"/>
    </source>
</evidence>
<comment type="similarity">
    <text evidence="1">Belongs to the ATP-dependent AMP-binding enzyme family.</text>
</comment>
<feature type="domain" description="AMP-dependent synthetase/ligase" evidence="5">
    <location>
        <begin position="56"/>
        <end position="410"/>
    </location>
</feature>
<dbReference type="InterPro" id="IPR042099">
    <property type="entry name" value="ANL_N_sf"/>
</dbReference>
<dbReference type="EMBL" id="SADE01000001">
    <property type="protein sequence ID" value="RVU39460.1"/>
    <property type="molecule type" value="Genomic_DNA"/>
</dbReference>
<feature type="domain" description="AMP-binding enzyme C-terminal" evidence="6">
    <location>
        <begin position="464"/>
        <end position="542"/>
    </location>
</feature>
<dbReference type="PROSITE" id="PS00455">
    <property type="entry name" value="AMP_BINDING"/>
    <property type="match status" value="1"/>
</dbReference>
<evidence type="ECO:0000256" key="2">
    <source>
        <dbReference type="ARBA" id="ARBA00022598"/>
    </source>
</evidence>
<dbReference type="AlphaFoldDB" id="A0A437QY44"/>
<dbReference type="InterPro" id="IPR025110">
    <property type="entry name" value="AMP-bd_C"/>
</dbReference>
<dbReference type="GO" id="GO:0016878">
    <property type="term" value="F:acid-thiol ligase activity"/>
    <property type="evidence" value="ECO:0007669"/>
    <property type="project" value="UniProtKB-ARBA"/>
</dbReference>
<dbReference type="Proteomes" id="UP000287447">
    <property type="component" value="Unassembled WGS sequence"/>
</dbReference>
<protein>
    <submittedName>
        <fullName evidence="7">2-aminobenzoate-CoA ligase</fullName>
    </submittedName>
</protein>
<dbReference type="Pfam" id="PF00501">
    <property type="entry name" value="AMP-binding"/>
    <property type="match status" value="1"/>
</dbReference>
<dbReference type="Pfam" id="PF13193">
    <property type="entry name" value="AMP-binding_C"/>
    <property type="match status" value="1"/>
</dbReference>
<dbReference type="GO" id="GO:0044550">
    <property type="term" value="P:secondary metabolite biosynthetic process"/>
    <property type="evidence" value="ECO:0007669"/>
    <property type="project" value="TreeGrafter"/>
</dbReference>
<dbReference type="Gene3D" id="3.30.300.30">
    <property type="match status" value="1"/>
</dbReference>
<dbReference type="PANTHER" id="PTHR43352:SF1">
    <property type="entry name" value="ANTHRANILATE--COA LIGASE"/>
    <property type="match status" value="1"/>
</dbReference>
<comment type="caution">
    <text evidence="7">The sequence shown here is derived from an EMBL/GenBank/DDBJ whole genome shotgun (WGS) entry which is preliminary data.</text>
</comment>
<evidence type="ECO:0000313" key="7">
    <source>
        <dbReference type="EMBL" id="RVU39460.1"/>
    </source>
</evidence>
<gene>
    <name evidence="7" type="ORF">EOI86_09570</name>
</gene>